<dbReference type="InterPro" id="IPR021301">
    <property type="entry name" value="DUF2779"/>
</dbReference>
<feature type="compositionally biased region" description="Polar residues" evidence="1">
    <location>
        <begin position="748"/>
        <end position="760"/>
    </location>
</feature>
<dbReference type="AlphaFoldDB" id="A0A0S4IQ45"/>
<sequence>MRALPILKPPTLAKPDPQRNAMRPLSISQVVRMQDSVEFRELCYMWDRNTTNTKAVLVRESDFEQAHVKTTEIVNQYFDVTLKQLGKGAPPLTLHRPAIRSLYTAVPSSNPSTSRVIELRSRPSILHFYPKLNEWRIYSPSAVTDPLSDKFRAEWLLQSMLFDMCVLKGWQGTTPLLSQNAKEYLKSWTFGNSSTTTATPSTTEVSMRSDKSGVLSIRPYISGPLTLQHHDTYTLSQFVLKTVQYEIAKRVAPTGSKSSTTSTADVAAAAVEPWDLDAGMASMMLHIRSASEILTGAIDERRRKLWSALSRDDRGSVEADPGREPPYAALLSSICKKETVDCPLYSAGNCLPMKEPAAQDSKTTSTVFDMPGLNIDKKSALWAANVRTLKDIAATKASTAASSSVPAVKLSPSQSRFLDAHVHDHISVNPTEIKRWFSSLQYPVFMLDFEAVQFALPPFEQSKPYQAIPFQFSLDVFHHDVLTETPVHYEFLYIEEPNCNTFADPRSICITKLMDAIRKERKIAQERMTSNASAQDNEEERLKKGKAKAFTEGKMIKGLYSSENRKLSVQPWEGTVVAHFATYEKNVLQKASLLLPQFRDEIVNMLFLDTIDLARGGLVHPATNGSTSLKKLVPALLSKEDQYQAFSNVAASSDDGDSQDSAADGSSAAALYRVWRQKGAADLTLVKELQDAKAEAERLGWSKVRSQLLQYCNADTRNMYLVVRAIHKLMEESRARGDSYDPEGWSIPNVNSSTLPTPQSLDLAKPVRTPSAPKTKSTPATPKAADRKSVGTKPRGRKPKN</sequence>
<accession>A0A0S4IQ45</accession>
<evidence type="ECO:0000259" key="2">
    <source>
        <dbReference type="Pfam" id="PF11074"/>
    </source>
</evidence>
<keyword evidence="4" id="KW-1185">Reference proteome</keyword>
<gene>
    <name evidence="3" type="ORF">BSAL_67320</name>
</gene>
<evidence type="ECO:0000256" key="1">
    <source>
        <dbReference type="SAM" id="MobiDB-lite"/>
    </source>
</evidence>
<proteinExistence type="predicted"/>
<dbReference type="OrthoDB" id="272066at2759"/>
<dbReference type="VEuPathDB" id="TriTrypDB:BSAL_67320"/>
<reference evidence="4" key="1">
    <citation type="submission" date="2015-09" db="EMBL/GenBank/DDBJ databases">
        <authorList>
            <consortium name="Pathogen Informatics"/>
        </authorList>
    </citation>
    <scope>NUCLEOTIDE SEQUENCE [LARGE SCALE GENOMIC DNA]</scope>
    <source>
        <strain evidence="4">Lake Konstanz</strain>
    </source>
</reference>
<dbReference type="EMBL" id="CYKH01000450">
    <property type="protein sequence ID" value="CUF92519.1"/>
    <property type="molecule type" value="Genomic_DNA"/>
</dbReference>
<organism evidence="3 4">
    <name type="scientific">Bodo saltans</name>
    <name type="common">Flagellated protozoan</name>
    <dbReference type="NCBI Taxonomy" id="75058"/>
    <lineage>
        <taxon>Eukaryota</taxon>
        <taxon>Discoba</taxon>
        <taxon>Euglenozoa</taxon>
        <taxon>Kinetoplastea</taxon>
        <taxon>Metakinetoplastina</taxon>
        <taxon>Eubodonida</taxon>
        <taxon>Bodonidae</taxon>
        <taxon>Bodo</taxon>
    </lineage>
</organism>
<evidence type="ECO:0000313" key="3">
    <source>
        <dbReference type="EMBL" id="CUF92519.1"/>
    </source>
</evidence>
<dbReference type="Proteomes" id="UP000051952">
    <property type="component" value="Unassembled WGS sequence"/>
</dbReference>
<feature type="region of interest" description="Disordered" evidence="1">
    <location>
        <begin position="747"/>
        <end position="801"/>
    </location>
</feature>
<evidence type="ECO:0000313" key="4">
    <source>
        <dbReference type="Proteomes" id="UP000051952"/>
    </source>
</evidence>
<protein>
    <recommendedName>
        <fullName evidence="2">DUF2779 domain-containing protein</fullName>
    </recommendedName>
</protein>
<feature type="domain" description="DUF2779" evidence="2">
    <location>
        <begin position="445"/>
        <end position="628"/>
    </location>
</feature>
<feature type="region of interest" description="Disordered" evidence="1">
    <location>
        <begin position="526"/>
        <end position="545"/>
    </location>
</feature>
<dbReference type="Pfam" id="PF11074">
    <property type="entry name" value="DUF2779"/>
    <property type="match status" value="1"/>
</dbReference>
<feature type="region of interest" description="Disordered" evidence="1">
    <location>
        <begin position="1"/>
        <end position="20"/>
    </location>
</feature>
<name>A0A0S4IQ45_BODSA</name>
<dbReference type="OMA" id="PTHYNYL"/>